<keyword evidence="2" id="KW-1185">Reference proteome</keyword>
<accession>A0ABN7XR72</accession>
<proteinExistence type="predicted"/>
<evidence type="ECO:0000313" key="2">
    <source>
        <dbReference type="Proteomes" id="UP000789901"/>
    </source>
</evidence>
<comment type="caution">
    <text evidence="1">The sequence shown here is derived from an EMBL/GenBank/DDBJ whole genome shotgun (WGS) entry which is preliminary data.</text>
</comment>
<dbReference type="EMBL" id="CAJVQB010165651">
    <property type="protein sequence ID" value="CAG8856950.1"/>
    <property type="molecule type" value="Genomic_DNA"/>
</dbReference>
<dbReference type="Proteomes" id="UP000789901">
    <property type="component" value="Unassembled WGS sequence"/>
</dbReference>
<reference evidence="1 2" key="1">
    <citation type="submission" date="2021-06" db="EMBL/GenBank/DDBJ databases">
        <authorList>
            <person name="Kallberg Y."/>
            <person name="Tangrot J."/>
            <person name="Rosling A."/>
        </authorList>
    </citation>
    <scope>NUCLEOTIDE SEQUENCE [LARGE SCALE GENOMIC DNA]</scope>
    <source>
        <strain evidence="1 2">120-4 pot B 10/14</strain>
    </source>
</reference>
<sequence length="119" mass="14175">RHVYFPLSPPKGYNGKIYNPNKLPMRSYTSYLQNIKALENKSESVNGHSILFELRSISFPVSFPIDIMHFLFENTAQHMFCHFNVEFNQKMMPSEFGRPLINIQKYYNSLKAEDWYNWT</sequence>
<name>A0ABN7XR72_GIGMA</name>
<evidence type="ECO:0000313" key="1">
    <source>
        <dbReference type="EMBL" id="CAG8856950.1"/>
    </source>
</evidence>
<organism evidence="1 2">
    <name type="scientific">Gigaspora margarita</name>
    <dbReference type="NCBI Taxonomy" id="4874"/>
    <lineage>
        <taxon>Eukaryota</taxon>
        <taxon>Fungi</taxon>
        <taxon>Fungi incertae sedis</taxon>
        <taxon>Mucoromycota</taxon>
        <taxon>Glomeromycotina</taxon>
        <taxon>Glomeromycetes</taxon>
        <taxon>Diversisporales</taxon>
        <taxon>Gigasporaceae</taxon>
        <taxon>Gigaspora</taxon>
    </lineage>
</organism>
<feature type="non-terminal residue" evidence="1">
    <location>
        <position position="119"/>
    </location>
</feature>
<feature type="non-terminal residue" evidence="1">
    <location>
        <position position="1"/>
    </location>
</feature>
<gene>
    <name evidence="1" type="ORF">GMARGA_LOCUS45771</name>
</gene>
<protein>
    <submittedName>
        <fullName evidence="1">17555_t:CDS:1</fullName>
    </submittedName>
</protein>